<organism evidence="1 2">
    <name type="scientific">Burkholderia gladioli</name>
    <name type="common">Pseudomonas marginata</name>
    <name type="synonym">Phytomonas marginata</name>
    <dbReference type="NCBI Taxonomy" id="28095"/>
    <lineage>
        <taxon>Bacteria</taxon>
        <taxon>Pseudomonadati</taxon>
        <taxon>Pseudomonadota</taxon>
        <taxon>Betaproteobacteria</taxon>
        <taxon>Burkholderiales</taxon>
        <taxon>Burkholderiaceae</taxon>
        <taxon>Burkholderia</taxon>
    </lineage>
</organism>
<evidence type="ECO:0000313" key="1">
    <source>
        <dbReference type="EMBL" id="PEH41330.1"/>
    </source>
</evidence>
<gene>
    <name evidence="1" type="ORF">CRM94_03655</name>
</gene>
<sequence length="185" mass="19578">MRRKIAVVGDALSSGGTISTYKASRCTFDGHQVPLIGGEAFCTACRCTGIIAKAGGPYRLFFMGETALDGDVVLCQCPVPPRIVASLGGDSWCDDQSGSNRMQASPVSTASGTASVENLGYDEQVKVMGHRVEGLPYYIETEDGKTNAGRIGPDGILPRISTGDKPGSYIVYWGDDALAKQYEGR</sequence>
<accession>A0A2A7SDK1</accession>
<dbReference type="RefSeq" id="WP_098151530.1">
    <property type="nucleotide sequence ID" value="NZ_CP065596.1"/>
</dbReference>
<dbReference type="EMBL" id="PDDY01000001">
    <property type="protein sequence ID" value="PEH41330.1"/>
    <property type="molecule type" value="Genomic_DNA"/>
</dbReference>
<dbReference type="AlphaFoldDB" id="A0A2A7SDK1"/>
<reference evidence="2" key="1">
    <citation type="submission" date="2017-09" db="EMBL/GenBank/DDBJ databases">
        <title>FDA dAtabase for Regulatory Grade micrObial Sequences (FDA-ARGOS): Supporting development and validation of Infectious Disease Dx tests.</title>
        <authorList>
            <person name="Minogue T."/>
            <person name="Wolcott M."/>
            <person name="Wasieloski L."/>
            <person name="Aguilar W."/>
            <person name="Moore D."/>
            <person name="Tallon L."/>
            <person name="Sadzewicz L."/>
            <person name="Ott S."/>
            <person name="Zhao X."/>
            <person name="Nagaraj S."/>
            <person name="Vavikolanu K."/>
            <person name="Aluvathingal J."/>
            <person name="Nadendla S."/>
            <person name="Sichtig H."/>
        </authorList>
    </citation>
    <scope>NUCLEOTIDE SEQUENCE [LARGE SCALE GENOMIC DNA]</scope>
    <source>
        <strain evidence="2">FDAARGOS_390</strain>
    </source>
</reference>
<dbReference type="CDD" id="cd14744">
    <property type="entry name" value="PAAR_CT_2"/>
    <property type="match status" value="1"/>
</dbReference>
<dbReference type="Proteomes" id="UP000220629">
    <property type="component" value="Unassembled WGS sequence"/>
</dbReference>
<evidence type="ECO:0000313" key="2">
    <source>
        <dbReference type="Proteomes" id="UP000220629"/>
    </source>
</evidence>
<protein>
    <recommendedName>
        <fullName evidence="3">PAAR domain-containing protein</fullName>
    </recommendedName>
</protein>
<comment type="caution">
    <text evidence="1">The sequence shown here is derived from an EMBL/GenBank/DDBJ whole genome shotgun (WGS) entry which is preliminary data.</text>
</comment>
<name>A0A2A7SDK1_BURGA</name>
<proteinExistence type="predicted"/>
<evidence type="ECO:0008006" key="3">
    <source>
        <dbReference type="Google" id="ProtNLM"/>
    </source>
</evidence>